<dbReference type="Gene3D" id="3.40.50.620">
    <property type="entry name" value="HUPs"/>
    <property type="match status" value="1"/>
</dbReference>
<dbReference type="InterPro" id="IPR014730">
    <property type="entry name" value="ETF_a/b_N"/>
</dbReference>
<reference evidence="10" key="2">
    <citation type="submission" date="2020-09" db="EMBL/GenBank/DDBJ databases">
        <authorList>
            <person name="Sun Q."/>
            <person name="Zhou Y."/>
        </authorList>
    </citation>
    <scope>NUCLEOTIDE SEQUENCE</scope>
    <source>
        <strain evidence="10">CGMCC 4.7306</strain>
    </source>
</reference>
<evidence type="ECO:0000256" key="5">
    <source>
        <dbReference type="ARBA" id="ARBA00022448"/>
    </source>
</evidence>
<dbReference type="InterPro" id="IPR033948">
    <property type="entry name" value="ETF_beta_N"/>
</dbReference>
<comment type="cofactor">
    <cofactor evidence="1">
        <name>FAD</name>
        <dbReference type="ChEBI" id="CHEBI:57692"/>
    </cofactor>
</comment>
<evidence type="ECO:0000256" key="2">
    <source>
        <dbReference type="ARBA" id="ARBA00007557"/>
    </source>
</evidence>
<evidence type="ECO:0000256" key="1">
    <source>
        <dbReference type="ARBA" id="ARBA00001974"/>
    </source>
</evidence>
<reference evidence="10" key="1">
    <citation type="journal article" date="2014" name="Int. J. Syst. Evol. Microbiol.">
        <title>Complete genome sequence of Corynebacterium casei LMG S-19264T (=DSM 44701T), isolated from a smear-ripened cheese.</title>
        <authorList>
            <consortium name="US DOE Joint Genome Institute (JGI-PGF)"/>
            <person name="Walter F."/>
            <person name="Albersmeier A."/>
            <person name="Kalinowski J."/>
            <person name="Ruckert C."/>
        </authorList>
    </citation>
    <scope>NUCLEOTIDE SEQUENCE</scope>
    <source>
        <strain evidence="10">CGMCC 4.7306</strain>
    </source>
</reference>
<dbReference type="SMART" id="SM00893">
    <property type="entry name" value="ETF"/>
    <property type="match status" value="1"/>
</dbReference>
<gene>
    <name evidence="10" type="ORF">GCM10011575_11800</name>
</gene>
<keyword evidence="5" id="KW-0813">Transport</keyword>
<dbReference type="GO" id="GO:0005829">
    <property type="term" value="C:cytosol"/>
    <property type="evidence" value="ECO:0007669"/>
    <property type="project" value="TreeGrafter"/>
</dbReference>
<feature type="compositionally biased region" description="Basic and acidic residues" evidence="8">
    <location>
        <begin position="233"/>
        <end position="246"/>
    </location>
</feature>
<dbReference type="Proteomes" id="UP000613840">
    <property type="component" value="Unassembled WGS sequence"/>
</dbReference>
<accession>A0A917S3D4</accession>
<comment type="function">
    <text evidence="7">The electron transfer flavoprotein serves as a specific electron acceptor for other dehydrogenases. It transfers the electrons to the main respiratory chain via ETF-ubiquinone oxidoreductase (ETF dehydrogenase).</text>
</comment>
<comment type="subunit">
    <text evidence="3">Heterodimer of an alpha and a beta subunit.</text>
</comment>
<keyword evidence="11" id="KW-1185">Reference proteome</keyword>
<dbReference type="PANTHER" id="PTHR21294">
    <property type="entry name" value="ELECTRON TRANSFER FLAVOPROTEIN BETA-SUBUNIT"/>
    <property type="match status" value="1"/>
</dbReference>
<dbReference type="EMBL" id="BMMZ01000002">
    <property type="protein sequence ID" value="GGL55030.1"/>
    <property type="molecule type" value="Genomic_DNA"/>
</dbReference>
<evidence type="ECO:0000313" key="11">
    <source>
        <dbReference type="Proteomes" id="UP000613840"/>
    </source>
</evidence>
<dbReference type="PIRSF" id="PIRSF000090">
    <property type="entry name" value="Beta-ETF"/>
    <property type="match status" value="1"/>
</dbReference>
<evidence type="ECO:0000256" key="3">
    <source>
        <dbReference type="ARBA" id="ARBA00011355"/>
    </source>
</evidence>
<evidence type="ECO:0000256" key="7">
    <source>
        <dbReference type="ARBA" id="ARBA00025649"/>
    </source>
</evidence>
<sequence length="266" mass="27550">MKIVTLVKYVPDATGDRGFADDGTVDREATDGLLSELDEYAVEQALQLADSQDSGGDVEVVALTLGPDDAADAIKRALQMGATSGVHINDESVHGSDALATSAILAAAIRKLEPDLVVAGMASTDGTMGVVPAMLSERLGWPAATLGATLSLAGTTATIRRDGDTASQTIEVALPAIVSVTDQSGEPRYPSMKGILAAKKKPVDDWEIDDLDLDAEVNGQVGLANAWSTVKDTTPRPPKEAGRQVTDEDGSGAAALTEFLVSGKYI</sequence>
<dbReference type="AlphaFoldDB" id="A0A917S3D4"/>
<comment type="caution">
    <text evidence="10">The sequence shown here is derived from an EMBL/GenBank/DDBJ whole genome shotgun (WGS) entry which is preliminary data.</text>
</comment>
<evidence type="ECO:0000256" key="4">
    <source>
        <dbReference type="ARBA" id="ARBA00016797"/>
    </source>
</evidence>
<evidence type="ECO:0000256" key="6">
    <source>
        <dbReference type="ARBA" id="ARBA00022982"/>
    </source>
</evidence>
<evidence type="ECO:0000313" key="10">
    <source>
        <dbReference type="EMBL" id="GGL55030.1"/>
    </source>
</evidence>
<name>A0A917S3D4_9ACTN</name>
<dbReference type="PANTHER" id="PTHR21294:SF8">
    <property type="entry name" value="ELECTRON TRANSFER FLAVOPROTEIN SUBUNIT BETA"/>
    <property type="match status" value="1"/>
</dbReference>
<dbReference type="RefSeq" id="WP_188894229.1">
    <property type="nucleotide sequence ID" value="NZ_BMMZ01000002.1"/>
</dbReference>
<dbReference type="InterPro" id="IPR014729">
    <property type="entry name" value="Rossmann-like_a/b/a_fold"/>
</dbReference>
<comment type="similarity">
    <text evidence="2">Belongs to the ETF beta-subunit/FixA family.</text>
</comment>
<dbReference type="Pfam" id="PF01012">
    <property type="entry name" value="ETF"/>
    <property type="match status" value="1"/>
</dbReference>
<feature type="region of interest" description="Disordered" evidence="8">
    <location>
        <begin position="229"/>
        <end position="250"/>
    </location>
</feature>
<feature type="domain" description="Electron transfer flavoprotein alpha/beta-subunit N-terminal" evidence="9">
    <location>
        <begin position="22"/>
        <end position="215"/>
    </location>
</feature>
<dbReference type="InterPro" id="IPR012255">
    <property type="entry name" value="ETF_b"/>
</dbReference>
<dbReference type="SUPFAM" id="SSF52402">
    <property type="entry name" value="Adenine nucleotide alpha hydrolases-like"/>
    <property type="match status" value="1"/>
</dbReference>
<evidence type="ECO:0000256" key="8">
    <source>
        <dbReference type="SAM" id="MobiDB-lite"/>
    </source>
</evidence>
<dbReference type="GO" id="GO:0009055">
    <property type="term" value="F:electron transfer activity"/>
    <property type="evidence" value="ECO:0007669"/>
    <property type="project" value="InterPro"/>
</dbReference>
<dbReference type="CDD" id="cd01714">
    <property type="entry name" value="ETF_beta"/>
    <property type="match status" value="1"/>
</dbReference>
<protein>
    <recommendedName>
        <fullName evidence="4">Electron transfer flavoprotein subunit beta</fullName>
    </recommendedName>
</protein>
<evidence type="ECO:0000259" key="9">
    <source>
        <dbReference type="SMART" id="SM00893"/>
    </source>
</evidence>
<proteinExistence type="inferred from homology"/>
<keyword evidence="6" id="KW-0249">Electron transport</keyword>
<organism evidence="10 11">
    <name type="scientific">Microlunatus endophyticus</name>
    <dbReference type="NCBI Taxonomy" id="1716077"/>
    <lineage>
        <taxon>Bacteria</taxon>
        <taxon>Bacillati</taxon>
        <taxon>Actinomycetota</taxon>
        <taxon>Actinomycetes</taxon>
        <taxon>Propionibacteriales</taxon>
        <taxon>Propionibacteriaceae</taxon>
        <taxon>Microlunatus</taxon>
    </lineage>
</organism>